<evidence type="ECO:0000313" key="1">
    <source>
        <dbReference type="EMBL" id="XKR68770.1"/>
    </source>
</evidence>
<keyword evidence="2" id="KW-1185">Reference proteome</keyword>
<evidence type="ECO:0000313" key="2">
    <source>
        <dbReference type="Proteomes" id="UP001234913"/>
    </source>
</evidence>
<dbReference type="EMBL" id="CP171742">
    <property type="protein sequence ID" value="XKR68770.1"/>
    <property type="molecule type" value="Genomic_DNA"/>
</dbReference>
<sequence length="76" mass="8827">MKFNNWNIIFEGKDDYDILTNDNKIILIQNFENVEAALIVNDNSVQIKQVGYTNYITINAETKEIVINVVDVFDEE</sequence>
<dbReference type="Proteomes" id="UP001234913">
    <property type="component" value="Chromosome"/>
</dbReference>
<reference evidence="1" key="1">
    <citation type="submission" date="2024-09" db="EMBL/GenBank/DDBJ databases">
        <authorList>
            <person name="Gagne-Thivierge C."/>
        </authorList>
    </citation>
    <scope>NUCLEOTIDE SEQUENCE</scope>
    <source>
        <strain evidence="1">SC310</strain>
    </source>
</reference>
<name>A0ACD5FKH5_STAHY</name>
<gene>
    <name evidence="1" type="ORF">QUC96_010000</name>
</gene>
<organism evidence="1 2">
    <name type="scientific">Staphylococcus hyicus</name>
    <dbReference type="NCBI Taxonomy" id="1284"/>
    <lineage>
        <taxon>Bacteria</taxon>
        <taxon>Bacillati</taxon>
        <taxon>Bacillota</taxon>
        <taxon>Bacilli</taxon>
        <taxon>Bacillales</taxon>
        <taxon>Staphylococcaceae</taxon>
        <taxon>Staphylococcus</taxon>
    </lineage>
</organism>
<protein>
    <submittedName>
        <fullName evidence="1">Uncharacterized protein</fullName>
    </submittedName>
</protein>
<proteinExistence type="predicted"/>
<accession>A0ACD5FKH5</accession>